<dbReference type="GO" id="GO:0015280">
    <property type="term" value="F:ligand-gated sodium channel activity"/>
    <property type="evidence" value="ECO:0007669"/>
    <property type="project" value="TreeGrafter"/>
</dbReference>
<keyword evidence="11 12" id="KW-0407">Ion channel</keyword>
<evidence type="ECO:0000256" key="8">
    <source>
        <dbReference type="ARBA" id="ARBA00023065"/>
    </source>
</evidence>
<evidence type="ECO:0000313" key="15">
    <source>
        <dbReference type="EMBL" id="KAH7636929.1"/>
    </source>
</evidence>
<dbReference type="EMBL" id="SDOV01000009">
    <property type="protein sequence ID" value="KAH7636929.1"/>
    <property type="molecule type" value="Genomic_DNA"/>
</dbReference>
<dbReference type="PRINTS" id="PR01078">
    <property type="entry name" value="AMINACHANNEL"/>
</dbReference>
<comment type="subcellular location">
    <subcellularLocation>
        <location evidence="1">Membrane</location>
        <topology evidence="1">Multi-pass membrane protein</topology>
    </subcellularLocation>
</comment>
<evidence type="ECO:0000256" key="13">
    <source>
        <dbReference type="SAM" id="MobiDB-lite"/>
    </source>
</evidence>
<reference evidence="15" key="1">
    <citation type="submission" date="2020-06" db="EMBL/GenBank/DDBJ databases">
        <authorList>
            <person name="Ji K."/>
            <person name="Li J."/>
        </authorList>
    </citation>
    <scope>NUCLEOTIDE SEQUENCE</scope>
    <source>
        <strain evidence="15">JKM2019</strain>
        <tissue evidence="15">Whole body</tissue>
    </source>
</reference>
<feature type="transmembrane region" description="Helical" evidence="14">
    <location>
        <begin position="409"/>
        <end position="435"/>
    </location>
</feature>
<evidence type="ECO:0000256" key="5">
    <source>
        <dbReference type="ARBA" id="ARBA00022692"/>
    </source>
</evidence>
<dbReference type="GO" id="GO:0005886">
    <property type="term" value="C:plasma membrane"/>
    <property type="evidence" value="ECO:0007669"/>
    <property type="project" value="TreeGrafter"/>
</dbReference>
<keyword evidence="9 14" id="KW-0472">Membrane</keyword>
<evidence type="ECO:0000256" key="10">
    <source>
        <dbReference type="ARBA" id="ARBA00023201"/>
    </source>
</evidence>
<evidence type="ECO:0000256" key="9">
    <source>
        <dbReference type="ARBA" id="ARBA00023136"/>
    </source>
</evidence>
<keyword evidence="5 12" id="KW-0812">Transmembrane</keyword>
<evidence type="ECO:0000256" key="12">
    <source>
        <dbReference type="RuleBase" id="RU000679"/>
    </source>
</evidence>
<dbReference type="InterPro" id="IPR001873">
    <property type="entry name" value="ENaC"/>
</dbReference>
<gene>
    <name evidence="15" type="ORF">HUG17_7135</name>
</gene>
<keyword evidence="4 12" id="KW-0894">Sodium channel</keyword>
<keyword evidence="8 12" id="KW-0406">Ion transport</keyword>
<keyword evidence="3 12" id="KW-0813">Transport</keyword>
<name>A0A9D4NR64_DERFA</name>
<evidence type="ECO:0000256" key="7">
    <source>
        <dbReference type="ARBA" id="ARBA00023053"/>
    </source>
</evidence>
<keyword evidence="6 14" id="KW-1133">Transmembrane helix</keyword>
<organism evidence="15">
    <name type="scientific">Dermatophagoides farinae</name>
    <name type="common">American house dust mite</name>
    <dbReference type="NCBI Taxonomy" id="6954"/>
    <lineage>
        <taxon>Eukaryota</taxon>
        <taxon>Metazoa</taxon>
        <taxon>Ecdysozoa</taxon>
        <taxon>Arthropoda</taxon>
        <taxon>Chelicerata</taxon>
        <taxon>Arachnida</taxon>
        <taxon>Acari</taxon>
        <taxon>Acariformes</taxon>
        <taxon>Sarcoptiformes</taxon>
        <taxon>Astigmata</taxon>
        <taxon>Psoroptidia</taxon>
        <taxon>Analgoidea</taxon>
        <taxon>Pyroglyphidae</taxon>
        <taxon>Dermatophagoidinae</taxon>
        <taxon>Dermatophagoides</taxon>
    </lineage>
</organism>
<evidence type="ECO:0000256" key="2">
    <source>
        <dbReference type="ARBA" id="ARBA00007193"/>
    </source>
</evidence>
<dbReference type="Proteomes" id="UP000828236">
    <property type="component" value="Unassembled WGS sequence"/>
</dbReference>
<feature type="region of interest" description="Disordered" evidence="13">
    <location>
        <begin position="501"/>
        <end position="522"/>
    </location>
</feature>
<evidence type="ECO:0000256" key="6">
    <source>
        <dbReference type="ARBA" id="ARBA00022989"/>
    </source>
</evidence>
<sequence>MSAFKNQSMLDAIKPVIYETFQKQAFKDLSAAQILDRSISDDGIIECRLFYPPQHWPNLTRERMYEIVQYGLPCEEVTQVISSINANGKCFTFFSQLLTDNDSLKAYHTQHGSDSHQMLEYQQYPQMTSFASSSASSASTRSTGPVAPPIVQHSRYVPISHKISVNHGYRFHSGRFIRLQIQFNRNQYTVISDGHQRECIQVHPPFKIPSEACIHSINPGMSYDFVLTKTKAILQPPPYQTNCQSYQAVTQAESELLASSSDASELKEFYLKPMSRSDCIDKCMIHIYEKYCGCLPIHISIWQRSSLFLNMSVCDYEDFERIAPCLEKELSSTCYDTCKSDCIDRHYHLHVESRVYPSDEQIKQATGVERVRLKRLRQSAATISIWSNYLSDITYVHTPAMSLIQLICYLGGLAGLWLGVSVMTVSGWLAQLYPFMQKWNYKQRYILLTARQNIRYFYDSFRYRRAAESKLPDYHKTSMTENDECETEAILRMEEEDIFHQSNHHQLEQSSSSSSSSNKSSTIDLIGHQLQSTNINSKNVSNMNQNRSIINNSNGTNDGVSGSDALSRHHHQNNQQQQNHNQIRSHPHTIARRAVYWSNYSSMSTSSDDLSLISSSTNSTNISNSGISISGNNGGVNASTILRRLSLINSANPAISNLARYSYRV</sequence>
<evidence type="ECO:0000256" key="3">
    <source>
        <dbReference type="ARBA" id="ARBA00022448"/>
    </source>
</evidence>
<evidence type="ECO:0000256" key="1">
    <source>
        <dbReference type="ARBA" id="ARBA00004141"/>
    </source>
</evidence>
<dbReference type="Pfam" id="PF00858">
    <property type="entry name" value="ASC"/>
    <property type="match status" value="1"/>
</dbReference>
<keyword evidence="7" id="KW-0915">Sodium</keyword>
<feature type="region of interest" description="Disordered" evidence="13">
    <location>
        <begin position="545"/>
        <end position="586"/>
    </location>
</feature>
<feature type="compositionally biased region" description="Low complexity" evidence="13">
    <location>
        <begin position="510"/>
        <end position="521"/>
    </location>
</feature>
<reference evidence="15" key="2">
    <citation type="journal article" date="2021" name="World Allergy Organ. J.">
        <title>Chromosome-level assembly of Dermatophagoides farinae genome and transcriptome reveals two novel allergens Der f 37 and Der f 39.</title>
        <authorList>
            <person name="Chen J."/>
            <person name="Cai Z."/>
            <person name="Fan D."/>
            <person name="Hu J."/>
            <person name="Hou Y."/>
            <person name="He Y."/>
            <person name="Zhang Z."/>
            <person name="Zhao Z."/>
            <person name="Gao P."/>
            <person name="Hu W."/>
            <person name="Sun J."/>
            <person name="Li J."/>
            <person name="Ji K."/>
        </authorList>
    </citation>
    <scope>NUCLEOTIDE SEQUENCE</scope>
    <source>
        <strain evidence="15">JKM2019</strain>
    </source>
</reference>
<feature type="compositionally biased region" description="Polar residues" evidence="13">
    <location>
        <begin position="545"/>
        <end position="560"/>
    </location>
</feature>
<comment type="caution">
    <text evidence="15">The sequence shown here is derived from an EMBL/GenBank/DDBJ whole genome shotgun (WGS) entry which is preliminary data.</text>
</comment>
<keyword evidence="10 12" id="KW-0739">Sodium transport</keyword>
<dbReference type="AlphaFoldDB" id="A0A9D4NR64"/>
<evidence type="ECO:0000256" key="4">
    <source>
        <dbReference type="ARBA" id="ARBA00022461"/>
    </source>
</evidence>
<feature type="compositionally biased region" description="Low complexity" evidence="13">
    <location>
        <begin position="573"/>
        <end position="582"/>
    </location>
</feature>
<dbReference type="Gene3D" id="1.10.287.770">
    <property type="entry name" value="YojJ-like"/>
    <property type="match status" value="1"/>
</dbReference>
<evidence type="ECO:0000256" key="11">
    <source>
        <dbReference type="ARBA" id="ARBA00023303"/>
    </source>
</evidence>
<proteinExistence type="inferred from homology"/>
<evidence type="ECO:0000256" key="14">
    <source>
        <dbReference type="SAM" id="Phobius"/>
    </source>
</evidence>
<accession>A0A9D4NR64</accession>
<dbReference type="PANTHER" id="PTHR11690">
    <property type="entry name" value="AMILORIDE-SENSITIVE SODIUM CHANNEL-RELATED"/>
    <property type="match status" value="1"/>
</dbReference>
<protein>
    <submittedName>
        <fullName evidence="15">Amiloride-sensitive cation channel 5-like protein</fullName>
    </submittedName>
</protein>
<comment type="similarity">
    <text evidence="2 12">Belongs to the amiloride-sensitive sodium channel (TC 1.A.6) family.</text>
</comment>